<feature type="binding site" evidence="5">
    <location>
        <position position="51"/>
    </location>
    <ligand>
        <name>(6R)-5,10-methylene-5,6,7,8-tetrahydrofolate</name>
        <dbReference type="ChEBI" id="CHEBI:15636"/>
    </ligand>
</feature>
<name>A0A3N1Y830_9GAMM</name>
<dbReference type="Gene3D" id="3.30.572.10">
    <property type="entry name" value="Thymidylate synthase/dCMP hydroxymethylase domain"/>
    <property type="match status" value="1"/>
</dbReference>
<comment type="pathway">
    <text evidence="5">Pyrimidine metabolism; dTTP biosynthesis.</text>
</comment>
<dbReference type="PANTHER" id="PTHR11548:SF9">
    <property type="entry name" value="THYMIDYLATE SYNTHASE"/>
    <property type="match status" value="1"/>
</dbReference>
<dbReference type="InterPro" id="IPR023451">
    <property type="entry name" value="Thymidate_synth/dCMP_Mease_dom"/>
</dbReference>
<dbReference type="PANTHER" id="PTHR11548">
    <property type="entry name" value="THYMIDYLATE SYNTHASE 1"/>
    <property type="match status" value="1"/>
</dbReference>
<evidence type="ECO:0000259" key="6">
    <source>
        <dbReference type="Pfam" id="PF00303"/>
    </source>
</evidence>
<sequence length="276" mass="31647">MRPYLALMRRILEEGVRKEDRTGTGTLSVFGHQMRFDLAEGFPLVTTKRVHLKSVVHELLWFLRGETRLDYLHAHGVTIWDEWAHEGDLGPIYGRQWRAWPAPDGRVIDQLAEVVEAIRRTPHSRRLVVSAWNVADLPDESIPPQENVRRGRMALAPCHALFQFHVADGRLSCQLYQRSADVFLGVPFNIASYALLTLMVAQVTGHEPGEFIWTGGDCHLYLNHLEQARTQLAREPRPLPRMVLNPAVRSLFDFRYEDFRIEGYDPHPHIPAPVAV</sequence>
<dbReference type="RefSeq" id="WP_123400014.1">
    <property type="nucleotide sequence ID" value="NZ_RJVI01000001.1"/>
</dbReference>
<evidence type="ECO:0000313" key="7">
    <source>
        <dbReference type="EMBL" id="ROR34658.1"/>
    </source>
</evidence>
<feature type="binding site" description="in other chain" evidence="5">
    <location>
        <position position="189"/>
    </location>
    <ligand>
        <name>dUMP</name>
        <dbReference type="ChEBI" id="CHEBI:246422"/>
        <note>ligand shared between dimeric partners</note>
    </ligand>
</feature>
<comment type="subcellular location">
    <subcellularLocation>
        <location evidence="5">Cytoplasm</location>
    </subcellularLocation>
</comment>
<dbReference type="Proteomes" id="UP000276634">
    <property type="component" value="Unassembled WGS sequence"/>
</dbReference>
<feature type="domain" description="Thymidylate synthase/dCMP hydroxymethylase" evidence="6">
    <location>
        <begin position="3"/>
        <end position="276"/>
    </location>
</feature>
<evidence type="ECO:0000313" key="8">
    <source>
        <dbReference type="Proteomes" id="UP000276634"/>
    </source>
</evidence>
<proteinExistence type="inferred from homology"/>
<protein>
    <recommendedName>
        <fullName evidence="1 5">Thymidylate synthase</fullName>
        <shortName evidence="5">TS</shortName>
        <shortName evidence="5">TSase</shortName>
        <ecNumber evidence="1 5">2.1.1.45</ecNumber>
    </recommendedName>
</protein>
<evidence type="ECO:0000256" key="2">
    <source>
        <dbReference type="ARBA" id="ARBA00022603"/>
    </source>
</evidence>
<dbReference type="NCBIfam" id="NF002499">
    <property type="entry name" value="PRK01827.1-5"/>
    <property type="match status" value="1"/>
</dbReference>
<accession>A0A3N1Y830</accession>
<comment type="subunit">
    <text evidence="5">Homodimer.</text>
</comment>
<feature type="binding site" description="in other chain" evidence="5">
    <location>
        <begin position="219"/>
        <end position="221"/>
    </location>
    <ligand>
        <name>dUMP</name>
        <dbReference type="ChEBI" id="CHEBI:246422"/>
        <note>ligand shared between dimeric partners</note>
    </ligand>
</feature>
<evidence type="ECO:0000256" key="4">
    <source>
        <dbReference type="ARBA" id="ARBA00022727"/>
    </source>
</evidence>
<gene>
    <name evidence="5" type="primary">thyA</name>
    <name evidence="7" type="ORF">EDC57_0559</name>
</gene>
<dbReference type="OrthoDB" id="9774633at2"/>
<dbReference type="GO" id="GO:0005829">
    <property type="term" value="C:cytosol"/>
    <property type="evidence" value="ECO:0007669"/>
    <property type="project" value="TreeGrafter"/>
</dbReference>
<dbReference type="EC" id="2.1.1.45" evidence="1 5"/>
<keyword evidence="8" id="KW-1185">Reference proteome</keyword>
<feature type="binding site" evidence="5">
    <location>
        <begin position="125"/>
        <end position="126"/>
    </location>
    <ligand>
        <name>dUMP</name>
        <dbReference type="ChEBI" id="CHEBI:246422"/>
        <note>ligand shared between dimeric partners</note>
    </ligand>
</feature>
<feature type="binding site" evidence="5">
    <location>
        <position position="181"/>
    </location>
    <ligand>
        <name>(6R)-5,10-methylene-5,6,7,8-tetrahydrofolate</name>
        <dbReference type="ChEBI" id="CHEBI:15636"/>
    </ligand>
</feature>
<dbReference type="InterPro" id="IPR000398">
    <property type="entry name" value="Thymidylate_synthase"/>
</dbReference>
<dbReference type="InterPro" id="IPR045097">
    <property type="entry name" value="Thymidate_synth/dCMP_Mease"/>
</dbReference>
<evidence type="ECO:0000256" key="3">
    <source>
        <dbReference type="ARBA" id="ARBA00022679"/>
    </source>
</evidence>
<keyword evidence="2 5" id="KW-0489">Methyltransferase</keyword>
<keyword evidence="3 5" id="KW-0808">Transferase</keyword>
<dbReference type="CDD" id="cd00351">
    <property type="entry name" value="TS_Pyrimidine_HMase"/>
    <property type="match status" value="1"/>
</dbReference>
<comment type="similarity">
    <text evidence="5">Belongs to the thymidylate synthase family. Bacterial-type ThyA subfamily.</text>
</comment>
<dbReference type="GO" id="GO:0032259">
    <property type="term" value="P:methylation"/>
    <property type="evidence" value="ECO:0007669"/>
    <property type="project" value="UniProtKB-KW"/>
</dbReference>
<dbReference type="Pfam" id="PF00303">
    <property type="entry name" value="Thymidylat_synt"/>
    <property type="match status" value="1"/>
</dbReference>
<dbReference type="PRINTS" id="PR00108">
    <property type="entry name" value="THYMDSNTHASE"/>
</dbReference>
<dbReference type="EMBL" id="RJVI01000001">
    <property type="protein sequence ID" value="ROR34658.1"/>
    <property type="molecule type" value="Genomic_DNA"/>
</dbReference>
<dbReference type="HAMAP" id="MF_00008">
    <property type="entry name" value="Thymidy_synth_bact"/>
    <property type="match status" value="1"/>
</dbReference>
<reference evidence="7 8" key="1">
    <citation type="submission" date="2018-11" db="EMBL/GenBank/DDBJ databases">
        <title>Genomic Encyclopedia of Type Strains, Phase IV (KMG-IV): sequencing the most valuable type-strain genomes for metagenomic binning, comparative biology and taxonomic classification.</title>
        <authorList>
            <person name="Goeker M."/>
        </authorList>
    </citation>
    <scope>NUCLEOTIDE SEQUENCE [LARGE SCALE GENOMIC DNA]</scope>
    <source>
        <strain evidence="7 8">DSM 100275</strain>
    </source>
</reference>
<dbReference type="GO" id="GO:0004799">
    <property type="term" value="F:thymidylate synthase activity"/>
    <property type="evidence" value="ECO:0007669"/>
    <property type="project" value="UniProtKB-UniRule"/>
</dbReference>
<evidence type="ECO:0000256" key="1">
    <source>
        <dbReference type="ARBA" id="ARBA00011947"/>
    </source>
</evidence>
<feature type="active site" description="Nucleophile" evidence="5">
    <location>
        <position position="158"/>
    </location>
</feature>
<feature type="binding site" description="in other chain" evidence="5">
    <location>
        <begin position="178"/>
        <end position="181"/>
    </location>
    <ligand>
        <name>dUMP</name>
        <dbReference type="ChEBI" id="CHEBI:246422"/>
        <note>ligand shared between dimeric partners</note>
    </ligand>
</feature>
<organism evidence="7 8">
    <name type="scientific">Inmirania thermothiophila</name>
    <dbReference type="NCBI Taxonomy" id="1750597"/>
    <lineage>
        <taxon>Bacteria</taxon>
        <taxon>Pseudomonadati</taxon>
        <taxon>Pseudomonadota</taxon>
        <taxon>Gammaproteobacteria</taxon>
        <taxon>Chromatiales</taxon>
        <taxon>Ectothiorhodospiraceae</taxon>
        <taxon>Inmirania</taxon>
    </lineage>
</organism>
<keyword evidence="5" id="KW-0963">Cytoplasm</keyword>
<keyword evidence="4 5" id="KW-0545">Nucleotide biosynthesis</keyword>
<dbReference type="AlphaFoldDB" id="A0A3N1Y830"/>
<dbReference type="GO" id="GO:0006235">
    <property type="term" value="P:dTTP biosynthetic process"/>
    <property type="evidence" value="ECO:0007669"/>
    <property type="project" value="UniProtKB-UniRule"/>
</dbReference>
<dbReference type="NCBIfam" id="TIGR03284">
    <property type="entry name" value="thym_sym"/>
    <property type="match status" value="2"/>
</dbReference>
<dbReference type="InterPro" id="IPR036926">
    <property type="entry name" value="Thymidate_synth/dCMP_Mease_sf"/>
</dbReference>
<dbReference type="FunFam" id="3.30.572.10:FF:000013">
    <property type="entry name" value="Thymidylate synthase"/>
    <property type="match status" value="1"/>
</dbReference>
<comment type="caution">
    <text evidence="7">The sequence shown here is derived from an EMBL/GenBank/DDBJ whole genome shotgun (WGS) entry which is preliminary data.</text>
</comment>
<feature type="binding site" description="in other chain" evidence="5">
    <location>
        <position position="21"/>
    </location>
    <ligand>
        <name>dUMP</name>
        <dbReference type="ChEBI" id="CHEBI:246422"/>
        <note>ligand shared between dimeric partners</note>
    </ligand>
</feature>
<feature type="binding site" evidence="5">
    <location>
        <position position="275"/>
    </location>
    <ligand>
        <name>(6R)-5,10-methylene-5,6,7,8-tetrahydrofolate</name>
        <dbReference type="ChEBI" id="CHEBI:15636"/>
    </ligand>
</feature>
<evidence type="ECO:0000256" key="5">
    <source>
        <dbReference type="HAMAP-Rule" id="MF_00008"/>
    </source>
</evidence>
<dbReference type="GO" id="GO:0006231">
    <property type="term" value="P:dTMP biosynthetic process"/>
    <property type="evidence" value="ECO:0007669"/>
    <property type="project" value="UniProtKB-UniRule"/>
</dbReference>
<dbReference type="NCBIfam" id="NF002497">
    <property type="entry name" value="PRK01827.1-3"/>
    <property type="match status" value="1"/>
</dbReference>
<comment type="function">
    <text evidence="5">Catalyzes the reductive methylation of 2'-deoxyuridine-5'-monophosphate (dUMP) to 2'-deoxythymidine-5'-monophosphate (dTMP) while utilizing 5,10-methylenetetrahydrofolate (mTHF) as the methyl donor and reductant in the reaction, yielding dihydrofolate (DHF) as a by-product. This enzymatic reaction provides an intracellular de novo source of dTMP, an essential precursor for DNA biosynthesis.</text>
</comment>
<dbReference type="UniPathway" id="UPA00575"/>
<dbReference type="SUPFAM" id="SSF55831">
    <property type="entry name" value="Thymidylate synthase/dCMP hydroxymethylase"/>
    <property type="match status" value="1"/>
</dbReference>
<comment type="catalytic activity">
    <reaction evidence="5">
        <text>dUMP + (6R)-5,10-methylene-5,6,7,8-tetrahydrofolate = 7,8-dihydrofolate + dTMP</text>
        <dbReference type="Rhea" id="RHEA:12104"/>
        <dbReference type="ChEBI" id="CHEBI:15636"/>
        <dbReference type="ChEBI" id="CHEBI:57451"/>
        <dbReference type="ChEBI" id="CHEBI:63528"/>
        <dbReference type="ChEBI" id="CHEBI:246422"/>
        <dbReference type="EC" id="2.1.1.45"/>
    </reaction>
</comment>